<reference evidence="2 3" key="1">
    <citation type="submission" date="2012-08" db="EMBL/GenBank/DDBJ databases">
        <authorList>
            <person name="Gan P.H.P."/>
            <person name="Ikeda K."/>
            <person name="Irieda H."/>
            <person name="Narusaka M."/>
            <person name="O'Connell R.J."/>
            <person name="Narusaka Y."/>
            <person name="Takano Y."/>
            <person name="Kubo Y."/>
            <person name="Shirasu K."/>
        </authorList>
    </citation>
    <scope>NUCLEOTIDE SEQUENCE [LARGE SCALE GENOMIC DNA]</scope>
    <source>
        <strain evidence="2 3">Nara gc5</strain>
    </source>
</reference>
<dbReference type="RefSeq" id="XP_031882523.1">
    <property type="nucleotide sequence ID" value="XM_032020556.1"/>
</dbReference>
<evidence type="ECO:0000313" key="3">
    <source>
        <dbReference type="Proteomes" id="UP000011096"/>
    </source>
</evidence>
<dbReference type="InParanoid" id="A0A7J6IHC8"/>
<dbReference type="AlphaFoldDB" id="A0A7J6IHC8"/>
<protein>
    <submittedName>
        <fullName evidence="2">Uncharacterized protein</fullName>
    </submittedName>
</protein>
<evidence type="ECO:0000256" key="1">
    <source>
        <dbReference type="SAM" id="Phobius"/>
    </source>
</evidence>
<keyword evidence="1" id="KW-1133">Transmembrane helix</keyword>
<sequence length="132" mass="14119">MTLPPDPTCLPDGLTLSHLPSPPRRVLFAQPSLPPVTAIEPPRSVSPPLFCHSTQKLSESKPTLRSNSVTMPAINSIVARDAVHQLAKRENWASQEAGVIVVFCIVFIVACGIAGLMISRCISRRKAAKAAA</sequence>
<feature type="transmembrane region" description="Helical" evidence="1">
    <location>
        <begin position="97"/>
        <end position="119"/>
    </location>
</feature>
<dbReference type="Proteomes" id="UP000011096">
    <property type="component" value="Unassembled WGS sequence"/>
</dbReference>
<keyword evidence="1" id="KW-0472">Membrane</keyword>
<reference evidence="2 3" key="2">
    <citation type="submission" date="2020-04" db="EMBL/GenBank/DDBJ databases">
        <title>Genome sequencing and assembly of multiple isolates from the Colletotrichum gloeosporioides species complex.</title>
        <authorList>
            <person name="Gan P."/>
            <person name="Shirasu K."/>
        </authorList>
    </citation>
    <scope>NUCLEOTIDE SEQUENCE [LARGE SCALE GENOMIC DNA]</scope>
    <source>
        <strain evidence="2 3">Nara gc5</strain>
    </source>
</reference>
<evidence type="ECO:0000313" key="2">
    <source>
        <dbReference type="EMBL" id="KAF4475444.1"/>
    </source>
</evidence>
<dbReference type="OrthoDB" id="5402816at2759"/>
<name>A0A7J6IHC8_COLFN</name>
<accession>A0A7J6IHC8</accession>
<comment type="caution">
    <text evidence="2">The sequence shown here is derived from an EMBL/GenBank/DDBJ whole genome shotgun (WGS) entry which is preliminary data.</text>
</comment>
<proteinExistence type="predicted"/>
<gene>
    <name evidence="2" type="ORF">CGGC5_v015660</name>
</gene>
<keyword evidence="3" id="KW-1185">Reference proteome</keyword>
<organism evidence="2 3">
    <name type="scientific">Colletotrichum fructicola (strain Nara gc5)</name>
    <name type="common">Anthracnose fungus</name>
    <name type="synonym">Colletotrichum gloeosporioides (strain Nara gc5)</name>
    <dbReference type="NCBI Taxonomy" id="1213859"/>
    <lineage>
        <taxon>Eukaryota</taxon>
        <taxon>Fungi</taxon>
        <taxon>Dikarya</taxon>
        <taxon>Ascomycota</taxon>
        <taxon>Pezizomycotina</taxon>
        <taxon>Sordariomycetes</taxon>
        <taxon>Hypocreomycetidae</taxon>
        <taxon>Glomerellales</taxon>
        <taxon>Glomerellaceae</taxon>
        <taxon>Colletotrichum</taxon>
        <taxon>Colletotrichum gloeosporioides species complex</taxon>
    </lineage>
</organism>
<keyword evidence="1" id="KW-0812">Transmembrane</keyword>
<dbReference type="EMBL" id="ANPB02000010">
    <property type="protein sequence ID" value="KAF4475444.1"/>
    <property type="molecule type" value="Genomic_DNA"/>
</dbReference>
<dbReference type="GeneID" id="43604768"/>